<comment type="caution">
    <text evidence="2">The sequence shown here is derived from an EMBL/GenBank/DDBJ whole genome shotgun (WGS) entry which is preliminary data.</text>
</comment>
<dbReference type="Proteomes" id="UP001433268">
    <property type="component" value="Unassembled WGS sequence"/>
</dbReference>
<dbReference type="GeneID" id="92042493"/>
<evidence type="ECO:0000256" key="1">
    <source>
        <dbReference type="SAM" id="MobiDB-lite"/>
    </source>
</evidence>
<sequence length="170" mass="18311">MLTVGNFFCADELVVEATERLCFAAEALSLHCRCKCMTPWADSLGLCPIDFCTCEIGEICNDVLSELSASSQHGGLTEWMRIFSESMGRWTATSAAAEPPQVALPDQPAGVPLQQQGRAQSQAAGLQAQEEPAMSPQAQIRDPIADTTGKQQQQHQALCIRTRAPHHGAS</sequence>
<feature type="region of interest" description="Disordered" evidence="1">
    <location>
        <begin position="94"/>
        <end position="170"/>
    </location>
</feature>
<keyword evidence="3" id="KW-1185">Reference proteome</keyword>
<protein>
    <recommendedName>
        <fullName evidence="4">Extracellular membrane protein CFEM domain-containing protein</fullName>
    </recommendedName>
</protein>
<gene>
    <name evidence="2" type="ORF">PG997_005118</name>
</gene>
<reference evidence="2 3" key="1">
    <citation type="submission" date="2023-01" db="EMBL/GenBank/DDBJ databases">
        <title>Analysis of 21 Apiospora genomes using comparative genomics revels a genus with tremendous synthesis potential of carbohydrate active enzymes and secondary metabolites.</title>
        <authorList>
            <person name="Sorensen T."/>
        </authorList>
    </citation>
    <scope>NUCLEOTIDE SEQUENCE [LARGE SCALE GENOMIC DNA]</scope>
    <source>
        <strain evidence="2 3">CBS 114990</strain>
    </source>
</reference>
<dbReference type="EMBL" id="JAQQWN010000004">
    <property type="protein sequence ID" value="KAK8090157.1"/>
    <property type="molecule type" value="Genomic_DNA"/>
</dbReference>
<organism evidence="2 3">
    <name type="scientific">Apiospora hydei</name>
    <dbReference type="NCBI Taxonomy" id="1337664"/>
    <lineage>
        <taxon>Eukaryota</taxon>
        <taxon>Fungi</taxon>
        <taxon>Dikarya</taxon>
        <taxon>Ascomycota</taxon>
        <taxon>Pezizomycotina</taxon>
        <taxon>Sordariomycetes</taxon>
        <taxon>Xylariomycetidae</taxon>
        <taxon>Amphisphaeriales</taxon>
        <taxon>Apiosporaceae</taxon>
        <taxon>Apiospora</taxon>
    </lineage>
</organism>
<accession>A0ABR1X431</accession>
<proteinExistence type="predicted"/>
<evidence type="ECO:0008006" key="4">
    <source>
        <dbReference type="Google" id="ProtNLM"/>
    </source>
</evidence>
<evidence type="ECO:0000313" key="3">
    <source>
        <dbReference type="Proteomes" id="UP001433268"/>
    </source>
</evidence>
<evidence type="ECO:0000313" key="2">
    <source>
        <dbReference type="EMBL" id="KAK8090157.1"/>
    </source>
</evidence>
<name>A0ABR1X431_9PEZI</name>
<dbReference type="RefSeq" id="XP_066673051.1">
    <property type="nucleotide sequence ID" value="XM_066809433.1"/>
</dbReference>
<feature type="compositionally biased region" description="Low complexity" evidence="1">
    <location>
        <begin position="113"/>
        <end position="129"/>
    </location>
</feature>